<reference evidence="4" key="1">
    <citation type="submission" date="2018-08" db="EMBL/GenBank/DDBJ databases">
        <title>Draft genome sequence of azole-resistant Aspergillus thermomutatus (Neosartorya pseudofischeri) strain HMR AF 39, isolated from a human nasal aspirate.</title>
        <authorList>
            <person name="Parent-Michaud M."/>
            <person name="Dufresne P.J."/>
            <person name="Fournier E."/>
            <person name="Martineau C."/>
            <person name="Moreira S."/>
            <person name="Perkins V."/>
            <person name="De Repentigny L."/>
            <person name="Dufresne S.F."/>
        </authorList>
    </citation>
    <scope>NUCLEOTIDE SEQUENCE [LARGE SCALE GENOMIC DNA]</scope>
    <source>
        <strain evidence="4">HMR AF 39</strain>
    </source>
</reference>
<feature type="region of interest" description="Disordered" evidence="2">
    <location>
        <begin position="1"/>
        <end position="80"/>
    </location>
</feature>
<comment type="similarity">
    <text evidence="1">Belongs to the CAP family.</text>
</comment>
<feature type="compositionally biased region" description="Low complexity" evidence="2">
    <location>
        <begin position="48"/>
        <end position="57"/>
    </location>
</feature>
<accession>A0A397GLU8</accession>
<comment type="caution">
    <text evidence="4">The sequence shown here is derived from an EMBL/GenBank/DDBJ whole genome shotgun (WGS) entry which is preliminary data.</text>
</comment>
<dbReference type="PROSITE" id="PS51329">
    <property type="entry name" value="C_CAP_COFACTOR_C"/>
    <property type="match status" value="1"/>
</dbReference>
<feature type="compositionally biased region" description="Polar residues" evidence="2">
    <location>
        <begin position="35"/>
        <end position="47"/>
    </location>
</feature>
<dbReference type="AlphaFoldDB" id="A0A397GLU8"/>
<dbReference type="SMART" id="SM00673">
    <property type="entry name" value="CARP"/>
    <property type="match status" value="2"/>
</dbReference>
<dbReference type="Pfam" id="PF08603">
    <property type="entry name" value="CAP_C"/>
    <property type="match status" value="1"/>
</dbReference>
<evidence type="ECO:0000256" key="1">
    <source>
        <dbReference type="ARBA" id="ARBA00007659"/>
    </source>
</evidence>
<gene>
    <name evidence="4" type="ORF">CDV56_100029</name>
</gene>
<proteinExistence type="inferred from homology"/>
<evidence type="ECO:0000259" key="3">
    <source>
        <dbReference type="PROSITE" id="PS51329"/>
    </source>
</evidence>
<dbReference type="Proteomes" id="UP000215305">
    <property type="component" value="Unassembled WGS sequence"/>
</dbReference>
<dbReference type="RefSeq" id="XP_026613168.1">
    <property type="nucleotide sequence ID" value="XM_026753648.1"/>
</dbReference>
<keyword evidence="5" id="KW-1185">Reference proteome</keyword>
<name>A0A397GLU8_ASPTH</name>
<dbReference type="InterPro" id="IPR036223">
    <property type="entry name" value="CAP_C_sf"/>
</dbReference>
<dbReference type="InterPro" id="IPR013912">
    <property type="entry name" value="Adenylate_cyclase-assoc_CAP_C"/>
</dbReference>
<dbReference type="PANTHER" id="PTHR10652">
    <property type="entry name" value="ADENYLYL CYCLASE-ASSOCIATED PROTEIN"/>
    <property type="match status" value="1"/>
</dbReference>
<evidence type="ECO:0000313" key="5">
    <source>
        <dbReference type="Proteomes" id="UP000215305"/>
    </source>
</evidence>
<sequence>MSAVFAQLNQGDAVTSGLRKVDKSEMTHKNPSLRAGSTVSERPSSQGSISRSKSPAPSKKPKPESMRARKPPRKELEGNKWLLENFDNPGGIIEISAQQNQSILISRCNKTIVKVNNKANAISIDNCNGLSIIVDSLVSSLDVIKSPKFALQIDGVVPTLLLDQVDGATIYLGQQSLATEVFSSKCTAVNIMLPPKEGTDEDTKECPVPEQIKSYIKDGVLVSEIVEHAG</sequence>
<dbReference type="PANTHER" id="PTHR10652:SF0">
    <property type="entry name" value="ADENYLYL CYCLASE-ASSOCIATED PROTEIN"/>
    <property type="match status" value="1"/>
</dbReference>
<dbReference type="FunFam" id="2.160.20.70:FF:000008">
    <property type="entry name" value="Adenylyl cyclase-associated protein"/>
    <property type="match status" value="1"/>
</dbReference>
<dbReference type="InterPro" id="IPR016098">
    <property type="entry name" value="CAP/MinC_C"/>
</dbReference>
<dbReference type="GO" id="GO:0008179">
    <property type="term" value="F:adenylate cyclase binding"/>
    <property type="evidence" value="ECO:0007669"/>
    <property type="project" value="TreeGrafter"/>
</dbReference>
<organism evidence="4 5">
    <name type="scientific">Aspergillus thermomutatus</name>
    <name type="common">Neosartorya pseudofischeri</name>
    <dbReference type="NCBI Taxonomy" id="41047"/>
    <lineage>
        <taxon>Eukaryota</taxon>
        <taxon>Fungi</taxon>
        <taxon>Dikarya</taxon>
        <taxon>Ascomycota</taxon>
        <taxon>Pezizomycotina</taxon>
        <taxon>Eurotiomycetes</taxon>
        <taxon>Eurotiomycetidae</taxon>
        <taxon>Eurotiales</taxon>
        <taxon>Aspergillaceae</taxon>
        <taxon>Aspergillus</taxon>
        <taxon>Aspergillus subgen. Fumigati</taxon>
    </lineage>
</organism>
<dbReference type="Gene3D" id="2.160.20.70">
    <property type="match status" value="1"/>
</dbReference>
<dbReference type="EMBL" id="NKHU02000140">
    <property type="protein sequence ID" value="RHZ52022.1"/>
    <property type="molecule type" value="Genomic_DNA"/>
</dbReference>
<dbReference type="GO" id="GO:0019933">
    <property type="term" value="P:cAMP-mediated signaling"/>
    <property type="evidence" value="ECO:0007669"/>
    <property type="project" value="TreeGrafter"/>
</dbReference>
<protein>
    <recommendedName>
        <fullName evidence="3">C-CAP/cofactor C-like domain-containing protein</fullName>
    </recommendedName>
</protein>
<dbReference type="STRING" id="41047.A0A397GLU8"/>
<dbReference type="GO" id="GO:0003779">
    <property type="term" value="F:actin binding"/>
    <property type="evidence" value="ECO:0007669"/>
    <property type="project" value="InterPro"/>
</dbReference>
<evidence type="ECO:0000313" key="4">
    <source>
        <dbReference type="EMBL" id="RHZ52022.1"/>
    </source>
</evidence>
<dbReference type="SUPFAM" id="SSF69340">
    <property type="entry name" value="C-terminal domain of adenylylcyclase associated protein"/>
    <property type="match status" value="1"/>
</dbReference>
<feature type="domain" description="C-CAP/cofactor C-like" evidence="3">
    <location>
        <begin position="71"/>
        <end position="210"/>
    </location>
</feature>
<evidence type="ECO:0000256" key="2">
    <source>
        <dbReference type="SAM" id="MobiDB-lite"/>
    </source>
</evidence>
<feature type="compositionally biased region" description="Basic and acidic residues" evidence="2">
    <location>
        <begin position="61"/>
        <end position="78"/>
    </location>
</feature>
<dbReference type="GO" id="GO:0007015">
    <property type="term" value="P:actin filament organization"/>
    <property type="evidence" value="ECO:0007669"/>
    <property type="project" value="TreeGrafter"/>
</dbReference>
<dbReference type="InterPro" id="IPR017901">
    <property type="entry name" value="C-CAP_CF_C-like"/>
</dbReference>
<dbReference type="GeneID" id="38122003"/>
<dbReference type="InterPro" id="IPR006599">
    <property type="entry name" value="CARP_motif"/>
</dbReference>
<dbReference type="VEuPathDB" id="FungiDB:CDV56_100029"/>
<dbReference type="GO" id="GO:0005737">
    <property type="term" value="C:cytoplasm"/>
    <property type="evidence" value="ECO:0007669"/>
    <property type="project" value="TreeGrafter"/>
</dbReference>
<dbReference type="InterPro" id="IPR001837">
    <property type="entry name" value="Adenylate_cyclase-assoc_CAP"/>
</dbReference>
<dbReference type="OrthoDB" id="77251at2759"/>
<feature type="compositionally biased region" description="Basic and acidic residues" evidence="2">
    <location>
        <begin position="19"/>
        <end position="28"/>
    </location>
</feature>